<dbReference type="GO" id="GO:0009313">
    <property type="term" value="P:oligosaccharide catabolic process"/>
    <property type="evidence" value="ECO:0007669"/>
    <property type="project" value="TreeGrafter"/>
</dbReference>
<dbReference type="Gene3D" id="2.60.40.1180">
    <property type="entry name" value="Golgi alpha-mannosidase II"/>
    <property type="match status" value="1"/>
</dbReference>
<dbReference type="Pfam" id="PF00128">
    <property type="entry name" value="Alpha-amylase"/>
    <property type="match status" value="1"/>
</dbReference>
<dbReference type="Gene3D" id="3.20.20.80">
    <property type="entry name" value="Glycosidases"/>
    <property type="match status" value="1"/>
</dbReference>
<dbReference type="Pfam" id="PF23915">
    <property type="entry name" value="SusG_C"/>
    <property type="match status" value="1"/>
</dbReference>
<dbReference type="RefSeq" id="WP_188994933.1">
    <property type="nucleotide sequence ID" value="NZ_BMOU01000001.1"/>
</dbReference>
<accession>A0A830GHJ3</accession>
<dbReference type="InterPro" id="IPR045857">
    <property type="entry name" value="O16G_dom_2"/>
</dbReference>
<dbReference type="SUPFAM" id="SSF51011">
    <property type="entry name" value="Glycosyl hydrolase domain"/>
    <property type="match status" value="1"/>
</dbReference>
<keyword evidence="2" id="KW-0378">Hydrolase</keyword>
<dbReference type="FunFam" id="3.90.400.10:FF:000002">
    <property type="entry name" value="Sucrose isomerase"/>
    <property type="match status" value="1"/>
</dbReference>
<dbReference type="Gene3D" id="3.90.400.10">
    <property type="entry name" value="Oligo-1,6-glucosidase, Domain 2"/>
    <property type="match status" value="1"/>
</dbReference>
<sequence length="551" mass="63500">MDERRTWWKEAVVYQIYPRSFNDSDGDGVGDLQGIIDKLDHVASLGVDVIWLNPVYESPQADNGYDISDYRAIHEEYGTMADWETLLEEVHDRDMKLIMDLVVNHTSTEHEWFEQSRRDEDGYREYYFWREGETPPNNWKSGFGGSAWEFDEEVGMQYLHLFDETQADLDWDVEAVRADVYEMMNWWLEKGIDGFRMDVINLISKPEGLPDGDPSQDWVGIEHFADGPNAQEYLEEMAEATYDDYDTMTVGECVDIDVETASDYVSEEGPMDMVFHFEHMHVDMGEKWLSPAEWDLTDLKAVMSHWQTELDGWNSLYLTNHDQPRIVSRFADDGEYRRESGKLLGTLLFTLSGTPYVYQGQEIGMTNYPWRSLDELDDLQSIGKVEEAIEAGEIDEFEEVADIVRDRSRDNARTPMQWDDSENAGFTDGDPWLSVNPNYEAINVAAAEADDDSILNYYRDLVDLREDNEVFVYGEYTLHLPDHESVWAYRMELDGEAVLVTLNFSATETSVTIDDAARTSDLLVANYDDAPTVTDANLTLRPYEARVHSLT</sequence>
<dbReference type="SUPFAM" id="SSF51445">
    <property type="entry name" value="(Trans)glycosidases"/>
    <property type="match status" value="1"/>
</dbReference>
<dbReference type="Proteomes" id="UP000605784">
    <property type="component" value="Unassembled WGS sequence"/>
</dbReference>
<gene>
    <name evidence="5" type="ORF">GCM10009030_08950</name>
</gene>
<evidence type="ECO:0000256" key="2">
    <source>
        <dbReference type="ARBA" id="ARBA00022801"/>
    </source>
</evidence>
<dbReference type="FunFam" id="3.20.20.80:FF:000064">
    <property type="entry name" value="Oligo-1,6-glucosidase"/>
    <property type="match status" value="2"/>
</dbReference>
<dbReference type="InterPro" id="IPR056300">
    <property type="entry name" value="SusG-like_C"/>
</dbReference>
<dbReference type="InterPro" id="IPR006047">
    <property type="entry name" value="GH13_cat_dom"/>
</dbReference>
<proteinExistence type="inferred from homology"/>
<evidence type="ECO:0000259" key="4">
    <source>
        <dbReference type="SMART" id="SM00642"/>
    </source>
</evidence>
<comment type="caution">
    <text evidence="5">The sequence shown here is derived from an EMBL/GenBank/DDBJ whole genome shotgun (WGS) entry which is preliminary data.</text>
</comment>
<comment type="similarity">
    <text evidence="1">Belongs to the glycosyl hydrolase 13 family.</text>
</comment>
<dbReference type="AlphaFoldDB" id="A0A830GHJ3"/>
<dbReference type="CDD" id="cd11333">
    <property type="entry name" value="AmyAc_SI_OligoGlu_DGase"/>
    <property type="match status" value="1"/>
</dbReference>
<dbReference type="InterPro" id="IPR017853">
    <property type="entry name" value="GH"/>
</dbReference>
<keyword evidence="6" id="KW-1185">Reference proteome</keyword>
<evidence type="ECO:0000256" key="1">
    <source>
        <dbReference type="ARBA" id="ARBA00008061"/>
    </source>
</evidence>
<dbReference type="InterPro" id="IPR013780">
    <property type="entry name" value="Glyco_hydro_b"/>
</dbReference>
<dbReference type="GO" id="GO:0004556">
    <property type="term" value="F:alpha-amylase activity"/>
    <property type="evidence" value="ECO:0007669"/>
    <property type="project" value="TreeGrafter"/>
</dbReference>
<dbReference type="EMBL" id="BMOU01000001">
    <property type="protein sequence ID" value="GGN88835.1"/>
    <property type="molecule type" value="Genomic_DNA"/>
</dbReference>
<evidence type="ECO:0000256" key="3">
    <source>
        <dbReference type="ARBA" id="ARBA00023295"/>
    </source>
</evidence>
<protein>
    <submittedName>
        <fullName evidence="5">Oligo-1,6-glucosidase</fullName>
    </submittedName>
</protein>
<dbReference type="SMART" id="SM00642">
    <property type="entry name" value="Aamy"/>
    <property type="match status" value="1"/>
</dbReference>
<dbReference type="PANTHER" id="PTHR10357:SF184">
    <property type="entry name" value="OLIGO-1,6-GLUCOSIDASE 1"/>
    <property type="match status" value="1"/>
</dbReference>
<dbReference type="NCBIfam" id="NF008183">
    <property type="entry name" value="PRK10933.1"/>
    <property type="match status" value="1"/>
</dbReference>
<feature type="domain" description="Glycosyl hydrolase family 13 catalytic" evidence="4">
    <location>
        <begin position="15"/>
        <end position="413"/>
    </location>
</feature>
<reference evidence="5" key="2">
    <citation type="submission" date="2020-09" db="EMBL/GenBank/DDBJ databases">
        <authorList>
            <person name="Sun Q."/>
            <person name="Ohkuma M."/>
        </authorList>
    </citation>
    <scope>NUCLEOTIDE SEQUENCE</scope>
    <source>
        <strain evidence="5">JCM 17820</strain>
    </source>
</reference>
<name>A0A830GHJ3_9EURY</name>
<evidence type="ECO:0000313" key="6">
    <source>
        <dbReference type="Proteomes" id="UP000605784"/>
    </source>
</evidence>
<reference evidence="5" key="1">
    <citation type="journal article" date="2014" name="Int. J. Syst. Evol. Microbiol.">
        <title>Complete genome sequence of Corynebacterium casei LMG S-19264T (=DSM 44701T), isolated from a smear-ripened cheese.</title>
        <authorList>
            <consortium name="US DOE Joint Genome Institute (JGI-PGF)"/>
            <person name="Walter F."/>
            <person name="Albersmeier A."/>
            <person name="Kalinowski J."/>
            <person name="Ruckert C."/>
        </authorList>
    </citation>
    <scope>NUCLEOTIDE SEQUENCE</scope>
    <source>
        <strain evidence="5">JCM 17820</strain>
    </source>
</reference>
<keyword evidence="3" id="KW-0326">Glycosidase</keyword>
<dbReference type="FunFam" id="2.60.40.1180:FF:000007">
    <property type="entry name" value="Sucrose isomerase"/>
    <property type="match status" value="1"/>
</dbReference>
<organism evidence="5 6">
    <name type="scientific">Haloarcula pellucida</name>
    <dbReference type="NCBI Taxonomy" id="1427151"/>
    <lineage>
        <taxon>Archaea</taxon>
        <taxon>Methanobacteriati</taxon>
        <taxon>Methanobacteriota</taxon>
        <taxon>Stenosarchaea group</taxon>
        <taxon>Halobacteria</taxon>
        <taxon>Halobacteriales</taxon>
        <taxon>Haloarculaceae</taxon>
        <taxon>Haloarcula</taxon>
    </lineage>
</organism>
<evidence type="ECO:0000313" key="5">
    <source>
        <dbReference type="EMBL" id="GGN88835.1"/>
    </source>
</evidence>
<dbReference type="PANTHER" id="PTHR10357">
    <property type="entry name" value="ALPHA-AMYLASE FAMILY MEMBER"/>
    <property type="match status" value="1"/>
</dbReference>